<reference evidence="7 8" key="1">
    <citation type="journal article" date="2017" name="Plant Biotechnol. J.">
        <title>A comprehensive draft genome sequence for lupin (Lupinus angustifolius), an emerging health food: insights into plant-microbe interactions and legume evolution.</title>
        <authorList>
            <person name="Hane J.K."/>
            <person name="Ming Y."/>
            <person name="Kamphuis L.G."/>
            <person name="Nelson M.N."/>
            <person name="Garg G."/>
            <person name="Atkins C.A."/>
            <person name="Bayer P.E."/>
            <person name="Bravo A."/>
            <person name="Bringans S."/>
            <person name="Cannon S."/>
            <person name="Edwards D."/>
            <person name="Foley R."/>
            <person name="Gao L.L."/>
            <person name="Harrison M.J."/>
            <person name="Huang W."/>
            <person name="Hurgobin B."/>
            <person name="Li S."/>
            <person name="Liu C.W."/>
            <person name="McGrath A."/>
            <person name="Morahan G."/>
            <person name="Murray J."/>
            <person name="Weller J."/>
            <person name="Jian J."/>
            <person name="Singh K.B."/>
        </authorList>
    </citation>
    <scope>NUCLEOTIDE SEQUENCE [LARGE SCALE GENOMIC DNA]</scope>
    <source>
        <strain evidence="8">cv. Tanjil</strain>
        <tissue evidence="7">Whole plant</tissue>
    </source>
</reference>
<dbReference type="Proteomes" id="UP000188354">
    <property type="component" value="Chromosome LG14"/>
</dbReference>
<comment type="subcellular location">
    <subcellularLocation>
        <location evidence="1">Cytoplasm</location>
    </subcellularLocation>
</comment>
<dbReference type="PANTHER" id="PTHR33347:SF34">
    <property type="entry name" value="PROTEIN SOB FIVE-LIKE 6"/>
    <property type="match status" value="1"/>
</dbReference>
<dbReference type="GO" id="GO:0009691">
    <property type="term" value="P:cytokinin biosynthetic process"/>
    <property type="evidence" value="ECO:0007669"/>
    <property type="project" value="UniProtKB-KW"/>
</dbReference>
<dbReference type="GO" id="GO:0009736">
    <property type="term" value="P:cytokinin-activated signaling pathway"/>
    <property type="evidence" value="ECO:0007669"/>
    <property type="project" value="UniProtKB-KW"/>
</dbReference>
<keyword evidence="2" id="KW-0963">Cytoplasm</keyword>
<dbReference type="EMBL" id="CM007374">
    <property type="protein sequence ID" value="OIV97670.1"/>
    <property type="molecule type" value="Genomic_DNA"/>
</dbReference>
<keyword evidence="4" id="KW-0932">Cytokinin signaling pathway</keyword>
<sequence>MDISSSQYNSGSESGWTHYLDQSYISESHFQRGGIVDYVGKGTMMEEEEDLSMVSDASSGPPHYCVDWYPSTSQYTKETEKKKRVKEYGTIQQPSLLDDTASSPALNCHKASYINFSGNGAVENALDYSQSLSASRTKRKPKIKKHFSFFKRSLDGKQASEEPDEEEKK</sequence>
<keyword evidence="8" id="KW-1185">Reference proteome</keyword>
<proteinExistence type="inferred from homology"/>
<evidence type="ECO:0000256" key="5">
    <source>
        <dbReference type="ARBA" id="ARBA00023242"/>
    </source>
</evidence>
<keyword evidence="3" id="KW-0203">Cytokinin biosynthesis</keyword>
<evidence type="ECO:0000313" key="8">
    <source>
        <dbReference type="Proteomes" id="UP000188354"/>
    </source>
</evidence>
<dbReference type="InterPro" id="IPR044670">
    <property type="entry name" value="SOFL"/>
</dbReference>
<comment type="similarity">
    <text evidence="6">Belongs to the SOFL plant protein family.</text>
</comment>
<protein>
    <submittedName>
        <fullName evidence="7">Uncharacterized protein</fullName>
    </submittedName>
</protein>
<dbReference type="AlphaFoldDB" id="A0A4P1QYF7"/>
<organism evidence="7 8">
    <name type="scientific">Lupinus angustifolius</name>
    <name type="common">Narrow-leaved blue lupine</name>
    <dbReference type="NCBI Taxonomy" id="3871"/>
    <lineage>
        <taxon>Eukaryota</taxon>
        <taxon>Viridiplantae</taxon>
        <taxon>Streptophyta</taxon>
        <taxon>Embryophyta</taxon>
        <taxon>Tracheophyta</taxon>
        <taxon>Spermatophyta</taxon>
        <taxon>Magnoliopsida</taxon>
        <taxon>eudicotyledons</taxon>
        <taxon>Gunneridae</taxon>
        <taxon>Pentapetalae</taxon>
        <taxon>rosids</taxon>
        <taxon>fabids</taxon>
        <taxon>Fabales</taxon>
        <taxon>Fabaceae</taxon>
        <taxon>Papilionoideae</taxon>
        <taxon>50 kb inversion clade</taxon>
        <taxon>genistoids sensu lato</taxon>
        <taxon>core genistoids</taxon>
        <taxon>Genisteae</taxon>
        <taxon>Lupinus</taxon>
    </lineage>
</organism>
<dbReference type="PANTHER" id="PTHR33347">
    <property type="entry name" value="OSJNBA0091C07.3 PROTEIN"/>
    <property type="match status" value="1"/>
</dbReference>
<evidence type="ECO:0000256" key="2">
    <source>
        <dbReference type="ARBA" id="ARBA00022490"/>
    </source>
</evidence>
<evidence type="ECO:0000256" key="4">
    <source>
        <dbReference type="ARBA" id="ARBA00022864"/>
    </source>
</evidence>
<keyword evidence="5" id="KW-0539">Nucleus</keyword>
<evidence type="ECO:0000313" key="7">
    <source>
        <dbReference type="EMBL" id="OIV97670.1"/>
    </source>
</evidence>
<dbReference type="Gramene" id="OIV97670">
    <property type="protein sequence ID" value="OIV97670"/>
    <property type="gene ID" value="TanjilG_12427"/>
</dbReference>
<evidence type="ECO:0000256" key="6">
    <source>
        <dbReference type="ARBA" id="ARBA00024199"/>
    </source>
</evidence>
<name>A0A4P1QYF7_LUPAN</name>
<evidence type="ECO:0000256" key="1">
    <source>
        <dbReference type="ARBA" id="ARBA00004496"/>
    </source>
</evidence>
<gene>
    <name evidence="7" type="ORF">TanjilG_12427</name>
</gene>
<accession>A0A4P1QYF7</accession>
<dbReference type="STRING" id="3871.A0A4P1QYF7"/>
<dbReference type="GO" id="GO:0005737">
    <property type="term" value="C:cytoplasm"/>
    <property type="evidence" value="ECO:0007669"/>
    <property type="project" value="UniProtKB-SubCell"/>
</dbReference>
<evidence type="ECO:0000256" key="3">
    <source>
        <dbReference type="ARBA" id="ARBA00022712"/>
    </source>
</evidence>